<feature type="region of interest" description="Disordered" evidence="1">
    <location>
        <begin position="294"/>
        <end position="338"/>
    </location>
</feature>
<feature type="compositionally biased region" description="Acidic residues" evidence="1">
    <location>
        <begin position="192"/>
        <end position="204"/>
    </location>
</feature>
<feature type="compositionally biased region" description="Acidic residues" evidence="1">
    <location>
        <begin position="310"/>
        <end position="328"/>
    </location>
</feature>
<sequence>MPAASWTTKAQYTWLQEQMPEYMQQSTGDKDYSCFWPGIHKYWFKTWPERNILFPDIPGDVSLTVEQTKQEVKAEEQRKVQLATWFHWRAGSPKKNRGLKKEQTVFDAALQPKTHAKSVEEIYMGMVYDEQIKPLVKAKQEAGNVTTSGHCMALGRRLSKELLEDESDEVKKEVRKRYNKQIKGSKGKGDILDDEDDDNDESDPDAIAKGIDKLPIICQHFACLVKKQTQFIVSFMCAGPDPRHNQDIVTLSCHPSETSGGRNFAHLYPDKDYAFLGAYQEFAESIFSAKEHDPLLPATTNVGDGNRSEELEEDESGEEDESREENEGGTDTMSWDNPGLYTILQTPDASTGPDASMTTDASMAGTVALAPAGFADASLQLTGPFYSQSQYPDWSLDLHSVMMPQASAPLGSIEPFEARFSQPGLMATGYLGSSTVQNTSFSSPASLGFSLADTMHGWNFNNDNLNSTGWETSTSHPSSCQPPFSD</sequence>
<protein>
    <submittedName>
        <fullName evidence="2">Uncharacterized protein</fullName>
    </submittedName>
</protein>
<dbReference type="OrthoDB" id="2678623at2759"/>
<keyword evidence="3" id="KW-1185">Reference proteome</keyword>
<comment type="caution">
    <text evidence="2">The sequence shown here is derived from an EMBL/GenBank/DDBJ whole genome shotgun (WGS) entry which is preliminary data.</text>
</comment>
<evidence type="ECO:0000313" key="2">
    <source>
        <dbReference type="EMBL" id="KAG2103727.1"/>
    </source>
</evidence>
<feature type="region of interest" description="Disordered" evidence="1">
    <location>
        <begin position="184"/>
        <end position="206"/>
    </location>
</feature>
<dbReference type="AlphaFoldDB" id="A0A9P7F1X6"/>
<proteinExistence type="predicted"/>
<evidence type="ECO:0000256" key="1">
    <source>
        <dbReference type="SAM" id="MobiDB-lite"/>
    </source>
</evidence>
<organism evidence="2 3">
    <name type="scientific">Suillus discolor</name>
    <dbReference type="NCBI Taxonomy" id="1912936"/>
    <lineage>
        <taxon>Eukaryota</taxon>
        <taxon>Fungi</taxon>
        <taxon>Dikarya</taxon>
        <taxon>Basidiomycota</taxon>
        <taxon>Agaricomycotina</taxon>
        <taxon>Agaricomycetes</taxon>
        <taxon>Agaricomycetidae</taxon>
        <taxon>Boletales</taxon>
        <taxon>Suillineae</taxon>
        <taxon>Suillaceae</taxon>
        <taxon>Suillus</taxon>
    </lineage>
</organism>
<dbReference type="RefSeq" id="XP_041290624.1">
    <property type="nucleotide sequence ID" value="XM_041433890.1"/>
</dbReference>
<reference evidence="2" key="1">
    <citation type="journal article" date="2020" name="New Phytol.">
        <title>Comparative genomics reveals dynamic genome evolution in host specialist ectomycorrhizal fungi.</title>
        <authorList>
            <person name="Lofgren L.A."/>
            <person name="Nguyen N.H."/>
            <person name="Vilgalys R."/>
            <person name="Ruytinx J."/>
            <person name="Liao H.L."/>
            <person name="Branco S."/>
            <person name="Kuo A."/>
            <person name="LaButti K."/>
            <person name="Lipzen A."/>
            <person name="Andreopoulos W."/>
            <person name="Pangilinan J."/>
            <person name="Riley R."/>
            <person name="Hundley H."/>
            <person name="Na H."/>
            <person name="Barry K."/>
            <person name="Grigoriev I.V."/>
            <person name="Stajich J.E."/>
            <person name="Kennedy P.G."/>
        </authorList>
    </citation>
    <scope>NUCLEOTIDE SEQUENCE</scope>
    <source>
        <strain evidence="2">FC423</strain>
    </source>
</reference>
<dbReference type="EMBL" id="JABBWM010000043">
    <property type="protein sequence ID" value="KAG2103727.1"/>
    <property type="molecule type" value="Genomic_DNA"/>
</dbReference>
<evidence type="ECO:0000313" key="3">
    <source>
        <dbReference type="Proteomes" id="UP000823399"/>
    </source>
</evidence>
<dbReference type="GeneID" id="64696149"/>
<dbReference type="Proteomes" id="UP000823399">
    <property type="component" value="Unassembled WGS sequence"/>
</dbReference>
<gene>
    <name evidence="2" type="ORF">F5147DRAFT_654637</name>
</gene>
<name>A0A9P7F1X6_9AGAM</name>
<accession>A0A9P7F1X6</accession>